<keyword evidence="1" id="KW-0433">Leucine-rich repeat</keyword>
<dbReference type="Gene3D" id="3.80.10.10">
    <property type="entry name" value="Ribonuclease Inhibitor"/>
    <property type="match status" value="1"/>
</dbReference>
<dbReference type="InterPro" id="IPR001611">
    <property type="entry name" value="Leu-rich_rpt"/>
</dbReference>
<dbReference type="AlphaFoldDB" id="A0AAG5D3W6"/>
<feature type="coiled-coil region" evidence="3">
    <location>
        <begin position="589"/>
        <end position="633"/>
    </location>
</feature>
<accession>A0AAG5D3W6</accession>
<dbReference type="Proteomes" id="UP000075880">
    <property type="component" value="Unassembled WGS sequence"/>
</dbReference>
<keyword evidence="6" id="KW-1185">Reference proteome</keyword>
<dbReference type="PANTHER" id="PTHR24366:SF96">
    <property type="entry name" value="LEUCINE RICH REPEAT CONTAINING 53"/>
    <property type="match status" value="1"/>
</dbReference>
<feature type="chain" id="PRO_5042517748" description="Leucine rich immune protein (Short)" evidence="4">
    <location>
        <begin position="29"/>
        <end position="656"/>
    </location>
</feature>
<keyword evidence="2" id="KW-0677">Repeat</keyword>
<dbReference type="InterPro" id="IPR032675">
    <property type="entry name" value="LRR_dom_sf"/>
</dbReference>
<organism evidence="5 6">
    <name type="scientific">Anopheles atroparvus</name>
    <name type="common">European mosquito</name>
    <dbReference type="NCBI Taxonomy" id="41427"/>
    <lineage>
        <taxon>Eukaryota</taxon>
        <taxon>Metazoa</taxon>
        <taxon>Ecdysozoa</taxon>
        <taxon>Arthropoda</taxon>
        <taxon>Hexapoda</taxon>
        <taxon>Insecta</taxon>
        <taxon>Pterygota</taxon>
        <taxon>Neoptera</taxon>
        <taxon>Endopterygota</taxon>
        <taxon>Diptera</taxon>
        <taxon>Nematocera</taxon>
        <taxon>Culicoidea</taxon>
        <taxon>Culicidae</taxon>
        <taxon>Anophelinae</taxon>
        <taxon>Anopheles</taxon>
    </lineage>
</organism>
<evidence type="ECO:0008006" key="7">
    <source>
        <dbReference type="Google" id="ProtNLM"/>
    </source>
</evidence>
<dbReference type="Pfam" id="PF13855">
    <property type="entry name" value="LRR_8"/>
    <property type="match status" value="2"/>
</dbReference>
<evidence type="ECO:0000256" key="4">
    <source>
        <dbReference type="SAM" id="SignalP"/>
    </source>
</evidence>
<protein>
    <recommendedName>
        <fullName evidence="7">Leucine rich immune protein (Short)</fullName>
    </recommendedName>
</protein>
<evidence type="ECO:0000256" key="2">
    <source>
        <dbReference type="ARBA" id="ARBA00022737"/>
    </source>
</evidence>
<feature type="signal peptide" evidence="4">
    <location>
        <begin position="1"/>
        <end position="28"/>
    </location>
</feature>
<proteinExistence type="predicted"/>
<dbReference type="PROSITE" id="PS51450">
    <property type="entry name" value="LRR"/>
    <property type="match status" value="2"/>
</dbReference>
<dbReference type="SMART" id="SM00369">
    <property type="entry name" value="LRR_TYP"/>
    <property type="match status" value="7"/>
</dbReference>
<name>A0AAG5D3W6_ANOAO</name>
<keyword evidence="3" id="KW-0175">Coiled coil</keyword>
<evidence type="ECO:0000256" key="3">
    <source>
        <dbReference type="SAM" id="Coils"/>
    </source>
</evidence>
<dbReference type="PANTHER" id="PTHR24366">
    <property type="entry name" value="IG(IMMUNOGLOBULIN) AND LRR(LEUCINE RICH REPEAT) DOMAINS"/>
    <property type="match status" value="1"/>
</dbReference>
<evidence type="ECO:0000256" key="1">
    <source>
        <dbReference type="ARBA" id="ARBA00022614"/>
    </source>
</evidence>
<dbReference type="InterPro" id="IPR003591">
    <property type="entry name" value="Leu-rich_rpt_typical-subtyp"/>
</dbReference>
<reference evidence="5" key="1">
    <citation type="submission" date="2024-04" db="UniProtKB">
        <authorList>
            <consortium name="EnsemblMetazoa"/>
        </authorList>
    </citation>
    <scope>IDENTIFICATION</scope>
    <source>
        <strain evidence="5">EBRO</strain>
    </source>
</reference>
<evidence type="ECO:0000313" key="5">
    <source>
        <dbReference type="EnsemblMetazoa" id="ENSAATROPP005303"/>
    </source>
</evidence>
<evidence type="ECO:0000313" key="6">
    <source>
        <dbReference type="Proteomes" id="UP000075880"/>
    </source>
</evidence>
<dbReference type="Gene3D" id="1.20.5.340">
    <property type="match status" value="1"/>
</dbReference>
<sequence>MKSDLNRAMGWRETLVLSFLLMCGFIQCKSVRYQHVDSGTFSSVDNGQAQVQREDPVFWDGGQTRHTEIYGQSRSFGEKRHHCRESNQDYDCIFQNVFIDNLNNAVLFGHAAQQLNNQSRLTFKNSTIRSLPRSLVDTYTNVELLNLERLQIETIQPFALANGQKIKELFLSYNNIASLDAGVFDYLKSMEKLVMDGNQLASLPVPLFRYTNNLNVVSMAGNNLDRIEDGTFRNNPNLENVNVANNRLTHFDLSFIPRLYEADVKNNLLQELNIPGEIHQLDASRNQIRRVVAQTGNMVEILSLSHNKLNTVGWLKPLKKLQLLDLSFNEIEDITSTDFKQLAKLNTLKLNNNRLFTFTMQSPSSRSLKVLDLSHNSLVYMDNNLKPFEQLEELYLDHNSIVNVNLETLRKLSNLSLSHNDWDCAKLANLVSNLPVTTVVDFDTETHCKDNYKLERGICCTASDKPYHDRLIKYIAEVSAYERMNRNNAICSRDTVYDTVNSVNNEIASSGPPASPMLAKEVQDLKSDVQSLELRTGEARRQMSRDADKIDELIRTYRIPKQGLVQPSENLRKVFDHLKDRDSFRVKETAAHEGEKKNKEKEINDLEIENSEMQAALDRMKALRKQKVNETSQKTVEIKKLEAKKNKNLAARKNTK</sequence>
<dbReference type="EnsemblMetazoa" id="ENSAATROPT005732">
    <property type="protein sequence ID" value="ENSAATROPP005303"/>
    <property type="gene ID" value="ENSAATROPG004620"/>
</dbReference>
<keyword evidence="4" id="KW-0732">Signal</keyword>
<dbReference type="SUPFAM" id="SSF52058">
    <property type="entry name" value="L domain-like"/>
    <property type="match status" value="1"/>
</dbReference>